<dbReference type="InterPro" id="IPR029060">
    <property type="entry name" value="PIN-like_dom_sf"/>
</dbReference>
<keyword evidence="2" id="KW-1277">Toxin-antitoxin system</keyword>
<dbReference type="CDD" id="cd09854">
    <property type="entry name" value="PIN_VapC-like"/>
    <property type="match status" value="1"/>
</dbReference>
<protein>
    <submittedName>
        <fullName evidence="9">DNA-binding protein</fullName>
    </submittedName>
</protein>
<comment type="caution">
    <text evidence="9">The sequence shown here is derived from an EMBL/GenBank/DDBJ whole genome shotgun (WGS) entry which is preliminary data.</text>
</comment>
<dbReference type="SUPFAM" id="SSF88723">
    <property type="entry name" value="PIN domain-like"/>
    <property type="match status" value="1"/>
</dbReference>
<keyword evidence="10" id="KW-1185">Reference proteome</keyword>
<feature type="domain" description="PIN" evidence="8">
    <location>
        <begin position="15"/>
        <end position="135"/>
    </location>
</feature>
<sequence length="144" mass="16194">MTSNTLRVVRERVTLVDSCVLLDVATDDPKWAAWAADALARALDEGRLVVNPVVYSEVSVGYESIESLNEALPPEDYEREDVPFEAAFLAGKAFLAYRRRGGEKRSPLPDFFIGAHAAVRKYRLLTRDTARYRTYFPTVELIAP</sequence>
<comment type="similarity">
    <text evidence="7">Belongs to the PINc/VapC protein family.</text>
</comment>
<dbReference type="PANTHER" id="PTHR33653">
    <property type="entry name" value="RIBONUCLEASE VAPC2"/>
    <property type="match status" value="1"/>
</dbReference>
<keyword evidence="6" id="KW-0460">Magnesium</keyword>
<keyword evidence="5" id="KW-0378">Hydrolase</keyword>
<dbReference type="RefSeq" id="WP_204051493.1">
    <property type="nucleotide sequence ID" value="NZ_BOOF01000040.1"/>
</dbReference>
<dbReference type="GO" id="GO:0003677">
    <property type="term" value="F:DNA binding"/>
    <property type="evidence" value="ECO:0007669"/>
    <property type="project" value="UniProtKB-KW"/>
</dbReference>
<dbReference type="InterPro" id="IPR050556">
    <property type="entry name" value="Type_II_TA_system_RNase"/>
</dbReference>
<evidence type="ECO:0000313" key="10">
    <source>
        <dbReference type="Proteomes" id="UP000660454"/>
    </source>
</evidence>
<evidence type="ECO:0000256" key="2">
    <source>
        <dbReference type="ARBA" id="ARBA00022649"/>
    </source>
</evidence>
<evidence type="ECO:0000259" key="8">
    <source>
        <dbReference type="Pfam" id="PF01850"/>
    </source>
</evidence>
<evidence type="ECO:0000313" key="9">
    <source>
        <dbReference type="EMBL" id="GIH65444.1"/>
    </source>
</evidence>
<keyword evidence="9" id="KW-0238">DNA-binding</keyword>
<dbReference type="Proteomes" id="UP000660454">
    <property type="component" value="Unassembled WGS sequence"/>
</dbReference>
<evidence type="ECO:0000256" key="7">
    <source>
        <dbReference type="ARBA" id="ARBA00038093"/>
    </source>
</evidence>
<evidence type="ECO:0000256" key="5">
    <source>
        <dbReference type="ARBA" id="ARBA00022801"/>
    </source>
</evidence>
<organism evidence="9 10">
    <name type="scientific">Microbispora siamensis</name>
    <dbReference type="NCBI Taxonomy" id="564413"/>
    <lineage>
        <taxon>Bacteria</taxon>
        <taxon>Bacillati</taxon>
        <taxon>Actinomycetota</taxon>
        <taxon>Actinomycetes</taxon>
        <taxon>Streptosporangiales</taxon>
        <taxon>Streptosporangiaceae</taxon>
        <taxon>Microbispora</taxon>
    </lineage>
</organism>
<reference evidence="9 10" key="1">
    <citation type="submission" date="2021-01" db="EMBL/GenBank/DDBJ databases">
        <title>Whole genome shotgun sequence of Microbispora siamensis NBRC 104113.</title>
        <authorList>
            <person name="Komaki H."/>
            <person name="Tamura T."/>
        </authorList>
    </citation>
    <scope>NUCLEOTIDE SEQUENCE [LARGE SCALE GENOMIC DNA]</scope>
    <source>
        <strain evidence="9 10">NBRC 104113</strain>
    </source>
</reference>
<dbReference type="Gene3D" id="3.40.50.1010">
    <property type="entry name" value="5'-nuclease"/>
    <property type="match status" value="1"/>
</dbReference>
<dbReference type="InterPro" id="IPR002716">
    <property type="entry name" value="PIN_dom"/>
</dbReference>
<keyword evidence="3" id="KW-0540">Nuclease</keyword>
<gene>
    <name evidence="9" type="ORF">Msi02_62610</name>
</gene>
<dbReference type="EMBL" id="BOOF01000040">
    <property type="protein sequence ID" value="GIH65444.1"/>
    <property type="molecule type" value="Genomic_DNA"/>
</dbReference>
<comment type="cofactor">
    <cofactor evidence="1">
        <name>Mg(2+)</name>
        <dbReference type="ChEBI" id="CHEBI:18420"/>
    </cofactor>
</comment>
<evidence type="ECO:0000256" key="4">
    <source>
        <dbReference type="ARBA" id="ARBA00022723"/>
    </source>
</evidence>
<name>A0ABQ4GVU5_9ACTN</name>
<evidence type="ECO:0000256" key="3">
    <source>
        <dbReference type="ARBA" id="ARBA00022722"/>
    </source>
</evidence>
<evidence type="ECO:0000256" key="1">
    <source>
        <dbReference type="ARBA" id="ARBA00001946"/>
    </source>
</evidence>
<keyword evidence="4" id="KW-0479">Metal-binding</keyword>
<dbReference type="PANTHER" id="PTHR33653:SF1">
    <property type="entry name" value="RIBONUCLEASE VAPC2"/>
    <property type="match status" value="1"/>
</dbReference>
<proteinExistence type="inferred from homology"/>
<evidence type="ECO:0000256" key="6">
    <source>
        <dbReference type="ARBA" id="ARBA00022842"/>
    </source>
</evidence>
<dbReference type="Pfam" id="PF01850">
    <property type="entry name" value="PIN"/>
    <property type="match status" value="1"/>
</dbReference>
<accession>A0ABQ4GVU5</accession>